<sequence length="130" mass="15523">MLDLRVTVIIFVTVLMCKSQNFMEEFTEHKQRVAKFVCDEPIPKVLYLQELLTRQKLKEYEIYLPFMRPLATILHRCEGTGSCDTYNERCRPYHEAKVKVVFIIKNNETRYETFEFQNHTKCTCEPVGYN</sequence>
<dbReference type="Gene3D" id="2.10.90.10">
    <property type="entry name" value="Cystine-knot cytokines"/>
    <property type="match status" value="1"/>
</dbReference>
<evidence type="ECO:0000313" key="2">
    <source>
        <dbReference type="RefSeq" id="XP_028145975.1"/>
    </source>
</evidence>
<gene>
    <name evidence="2" type="primary">LOC114339511</name>
</gene>
<evidence type="ECO:0000256" key="1">
    <source>
        <dbReference type="SAM" id="SignalP"/>
    </source>
</evidence>
<proteinExistence type="predicted"/>
<dbReference type="RefSeq" id="XP_028145975.1">
    <property type="nucleotide sequence ID" value="XM_028290174.1"/>
</dbReference>
<dbReference type="PANTHER" id="PTHR21719:SF1">
    <property type="entry name" value="FI06402P-RELATED"/>
    <property type="match status" value="1"/>
</dbReference>
<dbReference type="GO" id="GO:0035099">
    <property type="term" value="P:hemocyte migration"/>
    <property type="evidence" value="ECO:0007669"/>
    <property type="project" value="TreeGrafter"/>
</dbReference>
<name>A0A6P7GQC1_DIAVI</name>
<dbReference type="OrthoDB" id="6677701at2759"/>
<feature type="signal peptide" evidence="1">
    <location>
        <begin position="1"/>
        <end position="19"/>
    </location>
</feature>
<accession>A0A6P7GQC1</accession>
<dbReference type="AlphaFoldDB" id="A0A6P7GQC1"/>
<dbReference type="SUPFAM" id="SSF57501">
    <property type="entry name" value="Cystine-knot cytokines"/>
    <property type="match status" value="1"/>
</dbReference>
<dbReference type="PANTHER" id="PTHR21719">
    <property type="entry name" value="FI06402P-RELATED"/>
    <property type="match status" value="1"/>
</dbReference>
<dbReference type="InterPro" id="IPR029034">
    <property type="entry name" value="Cystine-knot_cytokine"/>
</dbReference>
<protein>
    <submittedName>
        <fullName evidence="2">Uncharacterized protein LOC114339511</fullName>
    </submittedName>
</protein>
<feature type="chain" id="PRO_5028379783" evidence="1">
    <location>
        <begin position="20"/>
        <end position="130"/>
    </location>
</feature>
<dbReference type="KEGG" id="dvv:114339511"/>
<dbReference type="InParanoid" id="A0A6P7GQC1"/>
<keyword evidence="1" id="KW-0732">Signal</keyword>
<reference evidence="2" key="1">
    <citation type="submission" date="2025-08" db="UniProtKB">
        <authorList>
            <consortium name="RefSeq"/>
        </authorList>
    </citation>
    <scope>IDENTIFICATION</scope>
    <source>
        <tissue evidence="2">Whole insect</tissue>
    </source>
</reference>
<organism evidence="2">
    <name type="scientific">Diabrotica virgifera virgifera</name>
    <name type="common">western corn rootworm</name>
    <dbReference type="NCBI Taxonomy" id="50390"/>
    <lineage>
        <taxon>Eukaryota</taxon>
        <taxon>Metazoa</taxon>
        <taxon>Ecdysozoa</taxon>
        <taxon>Arthropoda</taxon>
        <taxon>Hexapoda</taxon>
        <taxon>Insecta</taxon>
        <taxon>Pterygota</taxon>
        <taxon>Neoptera</taxon>
        <taxon>Endopterygota</taxon>
        <taxon>Coleoptera</taxon>
        <taxon>Polyphaga</taxon>
        <taxon>Cucujiformia</taxon>
        <taxon>Chrysomeloidea</taxon>
        <taxon>Chrysomelidae</taxon>
        <taxon>Galerucinae</taxon>
        <taxon>Diabroticina</taxon>
        <taxon>Diabroticites</taxon>
        <taxon>Diabrotica</taxon>
    </lineage>
</organism>